<evidence type="ECO:0000313" key="3">
    <source>
        <dbReference type="Proteomes" id="UP000093199"/>
    </source>
</evidence>
<proteinExistence type="predicted"/>
<evidence type="ECO:0000256" key="1">
    <source>
        <dbReference type="SAM" id="MobiDB-lite"/>
    </source>
</evidence>
<sequence>MRKDYVIKQSEDERRAHHRANSAERRERGSGAQTFRRKRIVQFLIQLETRKASLQKQLETPELQNLHPVLVGELKAVQTTIDEYIQLFELYEYEDGSFEQALEEKSE</sequence>
<protein>
    <recommendedName>
        <fullName evidence="4">2-keto-3-deoxygluconate kinase</fullName>
    </recommendedName>
</protein>
<dbReference type="STRING" id="33978.A6M13_12545"/>
<feature type="region of interest" description="Disordered" evidence="1">
    <location>
        <begin position="1"/>
        <end position="33"/>
    </location>
</feature>
<dbReference type="Proteomes" id="UP000093199">
    <property type="component" value="Unassembled WGS sequence"/>
</dbReference>
<organism evidence="2 3">
    <name type="scientific">Caryophanon tenue</name>
    <dbReference type="NCBI Taxonomy" id="33978"/>
    <lineage>
        <taxon>Bacteria</taxon>
        <taxon>Bacillati</taxon>
        <taxon>Bacillota</taxon>
        <taxon>Bacilli</taxon>
        <taxon>Bacillales</taxon>
        <taxon>Caryophanaceae</taxon>
        <taxon>Caryophanon</taxon>
    </lineage>
</organism>
<evidence type="ECO:0008006" key="4">
    <source>
        <dbReference type="Google" id="ProtNLM"/>
    </source>
</evidence>
<evidence type="ECO:0000313" key="2">
    <source>
        <dbReference type="EMBL" id="OCS86779.1"/>
    </source>
</evidence>
<dbReference type="RefSeq" id="WP_066544443.1">
    <property type="nucleotide sequence ID" value="NZ_MASJ01000008.1"/>
</dbReference>
<gene>
    <name evidence="2" type="ORF">A6M13_12545</name>
</gene>
<comment type="caution">
    <text evidence="2">The sequence shown here is derived from an EMBL/GenBank/DDBJ whole genome shotgun (WGS) entry which is preliminary data.</text>
</comment>
<name>A0A1C0YI34_9BACL</name>
<accession>A0A1C0YI34</accession>
<dbReference type="AlphaFoldDB" id="A0A1C0YI34"/>
<dbReference type="OrthoDB" id="2617663at2"/>
<dbReference type="EMBL" id="MASJ01000008">
    <property type="protein sequence ID" value="OCS86779.1"/>
    <property type="molecule type" value="Genomic_DNA"/>
</dbReference>
<keyword evidence="3" id="KW-1185">Reference proteome</keyword>
<feature type="compositionally biased region" description="Basic and acidic residues" evidence="1">
    <location>
        <begin position="1"/>
        <end position="29"/>
    </location>
</feature>
<reference evidence="2 3" key="1">
    <citation type="submission" date="2016-07" db="EMBL/GenBank/DDBJ databases">
        <title>Caryophanon tenue genome sequencing.</title>
        <authorList>
            <person name="Verma A."/>
            <person name="Pal Y."/>
            <person name="Krishnamurthi S."/>
        </authorList>
    </citation>
    <scope>NUCLEOTIDE SEQUENCE [LARGE SCALE GENOMIC DNA]</scope>
    <source>
        <strain evidence="2 3">DSM 14152</strain>
    </source>
</reference>